<protein>
    <submittedName>
        <fullName evidence="1">Uncharacterized protein</fullName>
    </submittedName>
</protein>
<organism evidence="1 2">
    <name type="scientific">Veillonella parvula</name>
    <name type="common">Staphylococcus parvulus</name>
    <dbReference type="NCBI Taxonomy" id="29466"/>
    <lineage>
        <taxon>Bacteria</taxon>
        <taxon>Bacillati</taxon>
        <taxon>Bacillota</taxon>
        <taxon>Negativicutes</taxon>
        <taxon>Veillonellales</taxon>
        <taxon>Veillonellaceae</taxon>
        <taxon>Veillonella</taxon>
    </lineage>
</organism>
<reference evidence="1 2" key="2">
    <citation type="submission" date="2024-04" db="EMBL/GenBank/DDBJ databases">
        <title>Na.</title>
        <authorList>
            <person name="Choi B."/>
        </authorList>
    </citation>
    <scope>NUCLEOTIDE SEQUENCE [LARGE SCALE GENOMIC DNA]</scope>
    <source>
        <strain evidence="1 2">UMB0138</strain>
    </source>
</reference>
<proteinExistence type="predicted"/>
<reference evidence="2" key="1">
    <citation type="submission" date="2017-12" db="EMBL/GenBank/DDBJ databases">
        <title>Phylogenetic diversity of female urinary microbiome.</title>
        <authorList>
            <person name="Thomas-White K."/>
            <person name="Wolfe A.J."/>
        </authorList>
    </citation>
    <scope>NUCLEOTIDE SEQUENCE [LARGE SCALE GENOMIC DNA]</scope>
    <source>
        <strain evidence="2">UMB0138</strain>
    </source>
</reference>
<sequence>MFNNKLRKEALDNLKKEKNLYDTQLSNTIITLEGFHNKKFEVKGKLKKFYDAIEKIGGKPDYIKIELHKINTELKKFDSEFKKLQSEVENQSFGTLTGAGVAAGAGIAAFGPTVAMAIATTFGTASTGTAIATLSGAAATNAALAWLGGGAIAAGGGGIAGGSALVAATGPVGWAIGGTALAIGGFMANSKNKEIARKATKQIEVLKKEKLKLKELTTKVDFNCIELAKQDSIFSSVVNRIKLNELIHWSELSDDVMKNIGTSINLAHTIAEMLNKKVV</sequence>
<comment type="caution">
    <text evidence="1">The sequence shown here is derived from an EMBL/GenBank/DDBJ whole genome shotgun (WGS) entry which is preliminary data.</text>
</comment>
<gene>
    <name evidence="1" type="ORF">CYJ21_005810</name>
</gene>
<name>A0ABV0IAU0_VEIPA</name>
<evidence type="ECO:0000313" key="1">
    <source>
        <dbReference type="EMBL" id="MEO9178460.1"/>
    </source>
</evidence>
<keyword evidence="2" id="KW-1185">Reference proteome</keyword>
<dbReference type="Proteomes" id="UP000234197">
    <property type="component" value="Unassembled WGS sequence"/>
</dbReference>
<evidence type="ECO:0000313" key="2">
    <source>
        <dbReference type="Proteomes" id="UP000234197"/>
    </source>
</evidence>
<dbReference type="EMBL" id="PKMC02000006">
    <property type="protein sequence ID" value="MEO9178460.1"/>
    <property type="molecule type" value="Genomic_DNA"/>
</dbReference>
<accession>A0ABV0IAU0</accession>
<dbReference type="RefSeq" id="WP_004697860.1">
    <property type="nucleotide sequence ID" value="NZ_PKHW01000003.1"/>
</dbReference>